<proteinExistence type="inferred from homology"/>
<keyword evidence="4 17" id="KW-0812">Transmembrane</keyword>
<evidence type="ECO:0000256" key="19">
    <source>
        <dbReference type="SAM" id="Phobius"/>
    </source>
</evidence>
<dbReference type="SUPFAM" id="SSF81321">
    <property type="entry name" value="Family A G protein-coupled receptor-like"/>
    <property type="match status" value="1"/>
</dbReference>
<dbReference type="InterPro" id="IPR017452">
    <property type="entry name" value="GPCR_Rhodpsn_7TM"/>
</dbReference>
<evidence type="ECO:0000256" key="18">
    <source>
        <dbReference type="SAM" id="MobiDB-lite"/>
    </source>
</evidence>
<feature type="transmembrane region" description="Helical" evidence="19">
    <location>
        <begin position="311"/>
        <end position="333"/>
    </location>
</feature>
<dbReference type="InterPro" id="IPR000611">
    <property type="entry name" value="NPY_rcpt"/>
</dbReference>
<evidence type="ECO:0000256" key="9">
    <source>
        <dbReference type="ARBA" id="ARBA00023180"/>
    </source>
</evidence>
<dbReference type="GO" id="GO:0005886">
    <property type="term" value="C:plasma membrane"/>
    <property type="evidence" value="ECO:0007669"/>
    <property type="project" value="UniProtKB-SubCell"/>
</dbReference>
<evidence type="ECO:0000256" key="5">
    <source>
        <dbReference type="ARBA" id="ARBA00022989"/>
    </source>
</evidence>
<evidence type="ECO:0000256" key="15">
    <source>
        <dbReference type="ARBA" id="ARBA00082019"/>
    </source>
</evidence>
<reference evidence="21" key="2">
    <citation type="submission" date="2025-09" db="UniProtKB">
        <authorList>
            <consortium name="Ensembl"/>
        </authorList>
    </citation>
    <scope>IDENTIFICATION</scope>
</reference>
<evidence type="ECO:0000256" key="16">
    <source>
        <dbReference type="ARBA" id="ARBA00082238"/>
    </source>
</evidence>
<evidence type="ECO:0000256" key="12">
    <source>
        <dbReference type="ARBA" id="ARBA00070590"/>
    </source>
</evidence>
<keyword evidence="3" id="KW-1003">Cell membrane</keyword>
<evidence type="ECO:0000256" key="13">
    <source>
        <dbReference type="ARBA" id="ARBA00079726"/>
    </source>
</evidence>
<dbReference type="FunFam" id="1.20.1070.10:FF:000227">
    <property type="entry name" value="Pyroglutamylated RFamide peptide receptor a"/>
    <property type="match status" value="1"/>
</dbReference>
<name>A0A8C3SGQ9_CHESE</name>
<dbReference type="GO" id="GO:0004983">
    <property type="term" value="F:neuropeptide Y receptor activity"/>
    <property type="evidence" value="ECO:0007669"/>
    <property type="project" value="InterPro"/>
</dbReference>
<dbReference type="PRINTS" id="PR00237">
    <property type="entry name" value="GPCRRHODOPSN"/>
</dbReference>
<feature type="transmembrane region" description="Helical" evidence="19">
    <location>
        <begin position="161"/>
        <end position="182"/>
    </location>
</feature>
<evidence type="ECO:0000256" key="1">
    <source>
        <dbReference type="ARBA" id="ARBA00004651"/>
    </source>
</evidence>
<dbReference type="PANTHER" id="PTHR45695">
    <property type="entry name" value="LEUCOKININ RECEPTOR-RELATED"/>
    <property type="match status" value="1"/>
</dbReference>
<accession>A0A8C3SGQ9</accession>
<evidence type="ECO:0000313" key="22">
    <source>
        <dbReference type="Proteomes" id="UP000694403"/>
    </source>
</evidence>
<dbReference type="AlphaFoldDB" id="A0A8C3SGQ9"/>
<protein>
    <recommendedName>
        <fullName evidence="12">Pyroglutamylated RF-amide peptide receptor</fullName>
    </recommendedName>
    <alternativeName>
        <fullName evidence="13">AQ27</fullName>
    </alternativeName>
    <alternativeName>
        <fullName evidence="15">G-protein coupled receptor 103</fullName>
    </alternativeName>
    <alternativeName>
        <fullName evidence="14">Orexigenic neuropeptide QRFP receptor</fullName>
    </alternativeName>
    <alternativeName>
        <fullName evidence="16">SP9155</fullName>
    </alternativeName>
</protein>
<keyword evidence="22" id="KW-1185">Reference proteome</keyword>
<sequence>MRLNVTPEALNRLLQEHNMTRGEFIAAYGLKPLVYIPELPPSAKVTFLVLYIFIFALALLGNSLVVYIIIRRKAMRTASNIFICSLACSDLLVTFFCIPFTLLQNVSSEWLGGPFVCKMVPFIQTTAVVASTLTMTCIAVERYQGIVHPLKMKRQYTNKRTYKMLGFVWTIAVIVGSPMLYVQTLEVKYDFLYNIHHVCCLESWYSIELRRAYAIFILVALFLVPLTAMLLLYSRIGYELWIKKRIGDSSVLNTLSRHEMAKITRKKKRAVMMMVIVVLFFAACWAPFHVVHMLFEYNNLEESYDDVTVKIIFAIVQAVGFFNSFNNPVVYTFMNENFKKSFAAILFCSLRGPEPADKQESQQQERAKMGPSNCGIRKEGRSLHSHLSAENLELRLCERVPSAKLESVLFESEKENFPSQNRTFQPFWKHNSQMF</sequence>
<evidence type="ECO:0000256" key="17">
    <source>
        <dbReference type="RuleBase" id="RU000688"/>
    </source>
</evidence>
<comment type="similarity">
    <text evidence="2 17">Belongs to the G-protein coupled receptor 1 family.</text>
</comment>
<keyword evidence="6 17" id="KW-0297">G-protein coupled receptor</keyword>
<keyword evidence="7 19" id="KW-0472">Membrane</keyword>
<dbReference type="PROSITE" id="PS00237">
    <property type="entry name" value="G_PROTEIN_RECEP_F1_1"/>
    <property type="match status" value="1"/>
</dbReference>
<feature type="transmembrane region" description="Helical" evidence="19">
    <location>
        <begin position="212"/>
        <end position="233"/>
    </location>
</feature>
<evidence type="ECO:0000259" key="20">
    <source>
        <dbReference type="PROSITE" id="PS50262"/>
    </source>
</evidence>
<feature type="transmembrane region" description="Helical" evidence="19">
    <location>
        <begin position="82"/>
        <end position="102"/>
    </location>
</feature>
<dbReference type="PROSITE" id="PS50262">
    <property type="entry name" value="G_PROTEIN_RECEP_F1_2"/>
    <property type="match status" value="1"/>
</dbReference>
<keyword evidence="8 17" id="KW-0675">Receptor</keyword>
<feature type="region of interest" description="Disordered" evidence="18">
    <location>
        <begin position="355"/>
        <end position="374"/>
    </location>
</feature>
<feature type="transmembrane region" description="Helical" evidence="19">
    <location>
        <begin position="48"/>
        <end position="70"/>
    </location>
</feature>
<dbReference type="Pfam" id="PF00001">
    <property type="entry name" value="7tm_1"/>
    <property type="match status" value="1"/>
</dbReference>
<feature type="compositionally biased region" description="Basic and acidic residues" evidence="18">
    <location>
        <begin position="355"/>
        <end position="368"/>
    </location>
</feature>
<evidence type="ECO:0000256" key="3">
    <source>
        <dbReference type="ARBA" id="ARBA00022475"/>
    </source>
</evidence>
<comment type="function">
    <text evidence="11">Receptor for the orexigenic neuropeptide QRFP. The activity of this receptor is mediated by G proteins that modulate adenylate cyclase activity and intracellular calcium levels.</text>
</comment>
<evidence type="ECO:0000313" key="21">
    <source>
        <dbReference type="Ensembl" id="ENSCSRP00000012854.1"/>
    </source>
</evidence>
<evidence type="ECO:0000256" key="10">
    <source>
        <dbReference type="ARBA" id="ARBA00023224"/>
    </source>
</evidence>
<dbReference type="CDD" id="cd15205">
    <property type="entry name" value="7tmA_QRFPR"/>
    <property type="match status" value="1"/>
</dbReference>
<dbReference type="PANTHER" id="PTHR45695:SF20">
    <property type="entry name" value="PYROGLUTAMYLATED RFAMIDE PEPTIDE RECEPTOR"/>
    <property type="match status" value="1"/>
</dbReference>
<evidence type="ECO:0000256" key="6">
    <source>
        <dbReference type="ARBA" id="ARBA00023040"/>
    </source>
</evidence>
<dbReference type="Gene3D" id="1.20.1070.10">
    <property type="entry name" value="Rhodopsin 7-helix transmembrane proteins"/>
    <property type="match status" value="1"/>
</dbReference>
<keyword evidence="10 17" id="KW-0807">Transducer</keyword>
<reference evidence="21" key="1">
    <citation type="submission" date="2025-08" db="UniProtKB">
        <authorList>
            <consortium name="Ensembl"/>
        </authorList>
    </citation>
    <scope>IDENTIFICATION</scope>
</reference>
<dbReference type="Proteomes" id="UP000694403">
    <property type="component" value="Unplaced"/>
</dbReference>
<keyword evidence="9" id="KW-0325">Glycoprotein</keyword>
<evidence type="ECO:0000256" key="7">
    <source>
        <dbReference type="ARBA" id="ARBA00023136"/>
    </source>
</evidence>
<evidence type="ECO:0000256" key="14">
    <source>
        <dbReference type="ARBA" id="ARBA00079958"/>
    </source>
</evidence>
<evidence type="ECO:0000256" key="2">
    <source>
        <dbReference type="ARBA" id="ARBA00010663"/>
    </source>
</evidence>
<dbReference type="Ensembl" id="ENSCSRT00000013370.1">
    <property type="protein sequence ID" value="ENSCSRP00000012854.1"/>
    <property type="gene ID" value="ENSCSRG00000009122.1"/>
</dbReference>
<evidence type="ECO:0000256" key="4">
    <source>
        <dbReference type="ARBA" id="ARBA00022692"/>
    </source>
</evidence>
<comment type="subcellular location">
    <subcellularLocation>
        <location evidence="1">Cell membrane</location>
        <topology evidence="1">Multi-pass membrane protein</topology>
    </subcellularLocation>
</comment>
<feature type="domain" description="G-protein coupled receptors family 1 profile" evidence="20">
    <location>
        <begin position="61"/>
        <end position="331"/>
    </location>
</feature>
<feature type="transmembrane region" description="Helical" evidence="19">
    <location>
        <begin position="270"/>
        <end position="291"/>
    </location>
</feature>
<dbReference type="PRINTS" id="PR01012">
    <property type="entry name" value="NRPEPTIDEYR"/>
</dbReference>
<feature type="transmembrane region" description="Helical" evidence="19">
    <location>
        <begin position="122"/>
        <end position="140"/>
    </location>
</feature>
<organism evidence="21 22">
    <name type="scientific">Chelydra serpentina</name>
    <name type="common">Snapping turtle</name>
    <name type="synonym">Testudo serpentina</name>
    <dbReference type="NCBI Taxonomy" id="8475"/>
    <lineage>
        <taxon>Eukaryota</taxon>
        <taxon>Metazoa</taxon>
        <taxon>Chordata</taxon>
        <taxon>Craniata</taxon>
        <taxon>Vertebrata</taxon>
        <taxon>Euteleostomi</taxon>
        <taxon>Archelosauria</taxon>
        <taxon>Testudinata</taxon>
        <taxon>Testudines</taxon>
        <taxon>Cryptodira</taxon>
        <taxon>Durocryptodira</taxon>
        <taxon>Americhelydia</taxon>
        <taxon>Chelydroidea</taxon>
        <taxon>Chelydridae</taxon>
        <taxon>Chelydra</taxon>
    </lineage>
</organism>
<evidence type="ECO:0000256" key="11">
    <source>
        <dbReference type="ARBA" id="ARBA00059793"/>
    </source>
</evidence>
<evidence type="ECO:0000256" key="8">
    <source>
        <dbReference type="ARBA" id="ARBA00023170"/>
    </source>
</evidence>
<dbReference type="InterPro" id="IPR000276">
    <property type="entry name" value="GPCR_Rhodpsn"/>
</dbReference>
<keyword evidence="5 19" id="KW-1133">Transmembrane helix</keyword>